<proteinExistence type="predicted"/>
<gene>
    <name evidence="1" type="ORF">Bhyg_03354</name>
</gene>
<feature type="non-terminal residue" evidence="1">
    <location>
        <position position="1"/>
    </location>
</feature>
<reference evidence="1" key="1">
    <citation type="submission" date="2022-07" db="EMBL/GenBank/DDBJ databases">
        <authorList>
            <person name="Trinca V."/>
            <person name="Uliana J.V.C."/>
            <person name="Torres T.T."/>
            <person name="Ward R.J."/>
            <person name="Monesi N."/>
        </authorList>
    </citation>
    <scope>NUCLEOTIDE SEQUENCE</scope>
    <source>
        <strain evidence="1">HSMRA1968</strain>
        <tissue evidence="1">Whole embryos</tissue>
    </source>
</reference>
<dbReference type="Proteomes" id="UP001151699">
    <property type="component" value="Chromosome A"/>
</dbReference>
<name>A0A9Q0S7G0_9DIPT</name>
<organism evidence="1 2">
    <name type="scientific">Pseudolycoriella hygida</name>
    <dbReference type="NCBI Taxonomy" id="35572"/>
    <lineage>
        <taxon>Eukaryota</taxon>
        <taxon>Metazoa</taxon>
        <taxon>Ecdysozoa</taxon>
        <taxon>Arthropoda</taxon>
        <taxon>Hexapoda</taxon>
        <taxon>Insecta</taxon>
        <taxon>Pterygota</taxon>
        <taxon>Neoptera</taxon>
        <taxon>Endopterygota</taxon>
        <taxon>Diptera</taxon>
        <taxon>Nematocera</taxon>
        <taxon>Sciaroidea</taxon>
        <taxon>Sciaridae</taxon>
        <taxon>Pseudolycoriella</taxon>
    </lineage>
</organism>
<sequence length="126" mass="14412">SSVCKSGGREGGVDEEEVWLLDDSATEGREKHIISYDDSNVYYIENEKIDNIDDGAIPTSNKVISMRTNTHSDLHYHLCEALRQNMLHHQVIIETYQMLENIMNPIILVKYIQVTTLLCTLFVTIL</sequence>
<evidence type="ECO:0000313" key="1">
    <source>
        <dbReference type="EMBL" id="KAJ6648129.1"/>
    </source>
</evidence>
<dbReference type="EMBL" id="WJQU01000001">
    <property type="protein sequence ID" value="KAJ6648129.1"/>
    <property type="molecule type" value="Genomic_DNA"/>
</dbReference>
<comment type="caution">
    <text evidence="1">The sequence shown here is derived from an EMBL/GenBank/DDBJ whole genome shotgun (WGS) entry which is preliminary data.</text>
</comment>
<feature type="non-terminal residue" evidence="1">
    <location>
        <position position="126"/>
    </location>
</feature>
<accession>A0A9Q0S7G0</accession>
<evidence type="ECO:0000313" key="2">
    <source>
        <dbReference type="Proteomes" id="UP001151699"/>
    </source>
</evidence>
<dbReference type="AlphaFoldDB" id="A0A9Q0S7G0"/>
<protein>
    <submittedName>
        <fullName evidence="1">Uncharacterized protein</fullName>
    </submittedName>
</protein>
<keyword evidence="2" id="KW-1185">Reference proteome</keyword>